<reference evidence="7" key="1">
    <citation type="journal article" date="2019" name="Int. J. Syst. Evol. Microbiol.">
        <title>The Global Catalogue of Microorganisms (GCM) 10K type strain sequencing project: providing services to taxonomists for standard genome sequencing and annotation.</title>
        <authorList>
            <consortium name="The Broad Institute Genomics Platform"/>
            <consortium name="The Broad Institute Genome Sequencing Center for Infectious Disease"/>
            <person name="Wu L."/>
            <person name="Ma J."/>
        </authorList>
    </citation>
    <scope>NUCLEOTIDE SEQUENCE [LARGE SCALE GENOMIC DNA]</scope>
    <source>
        <strain evidence="7">CCM 8875</strain>
    </source>
</reference>
<dbReference type="InterPro" id="IPR030678">
    <property type="entry name" value="Peptide/Ni-bd"/>
</dbReference>
<name>A0ABW4E4E6_9RHOB</name>
<dbReference type="PANTHER" id="PTHR30290:SF64">
    <property type="entry name" value="ABC TRANSPORTER PERIPLASMIC BINDING PROTEIN"/>
    <property type="match status" value="1"/>
</dbReference>
<dbReference type="EMBL" id="JBHTOQ010000045">
    <property type="protein sequence ID" value="MFD1483345.1"/>
    <property type="molecule type" value="Genomic_DNA"/>
</dbReference>
<comment type="similarity">
    <text evidence="2">Belongs to the bacterial solute-binding protein 5 family.</text>
</comment>
<keyword evidence="7" id="KW-1185">Reference proteome</keyword>
<comment type="subcellular location">
    <subcellularLocation>
        <location evidence="1">Periplasm</location>
    </subcellularLocation>
</comment>
<dbReference type="InterPro" id="IPR039424">
    <property type="entry name" value="SBP_5"/>
</dbReference>
<gene>
    <name evidence="6" type="ORF">ACFQ5P_18785</name>
</gene>
<evidence type="ECO:0000256" key="2">
    <source>
        <dbReference type="ARBA" id="ARBA00005695"/>
    </source>
</evidence>
<evidence type="ECO:0000313" key="6">
    <source>
        <dbReference type="EMBL" id="MFD1483345.1"/>
    </source>
</evidence>
<dbReference type="Gene3D" id="3.40.190.10">
    <property type="entry name" value="Periplasmic binding protein-like II"/>
    <property type="match status" value="1"/>
</dbReference>
<dbReference type="Proteomes" id="UP001597302">
    <property type="component" value="Unassembled WGS sequence"/>
</dbReference>
<organism evidence="6 7">
    <name type="scientific">Paracoccus nototheniae</name>
    <dbReference type="NCBI Taxonomy" id="2489002"/>
    <lineage>
        <taxon>Bacteria</taxon>
        <taxon>Pseudomonadati</taxon>
        <taxon>Pseudomonadota</taxon>
        <taxon>Alphaproteobacteria</taxon>
        <taxon>Rhodobacterales</taxon>
        <taxon>Paracoccaceae</taxon>
        <taxon>Paracoccus</taxon>
    </lineage>
</organism>
<dbReference type="Pfam" id="PF00496">
    <property type="entry name" value="SBP_bac_5"/>
    <property type="match status" value="1"/>
</dbReference>
<evidence type="ECO:0000313" key="7">
    <source>
        <dbReference type="Proteomes" id="UP001597302"/>
    </source>
</evidence>
<dbReference type="RefSeq" id="WP_131575929.1">
    <property type="nucleotide sequence ID" value="NZ_CBCSAJ010000030.1"/>
</dbReference>
<sequence length="623" mass="69719">MRHTVLIATFLSGLSLATAGAAQDSGPADEQVIRSHGVAIFDELQLPADFTHLPYVNPDAPKGGEMSQSIPNSMGFDNYNPYTFRGRAAALSTIMLESILTGTADEVGAAYCLLCDSIEYPESRDWVIFNLRPDVTFSDGSPMTAGDVLFSYEQLRDKGLSSFRSVIGQQVARAEVLDDHRIRFTFTPDYPRRDLIQSVGSLPIFSRADFEANERDLEQTMQTPFVGSGPYVFDRADPNRNVRYRRNPDYWGADLPINRGRHNFDTLRYEYFSDYDAAFEAFKAGEYTFRQEVSSIIWASRYDFPSLSNGWVKQETLPNGNVASGQAWVLNLRRPQFQDARVRQAIGLMFNFEWSNDALFYGLYNRVDSFWENSDLEATGTPSEAELALLTPLAADLPDGILTDEVATAPGSGERQTDRRNLRQASALLDEAGWVTGSDGLRRNANGDVLRLEILNDSQTFDRVINPFVENLRALGIDATNSRVDNAEYENRSRSFEFDMISDHLGQPEIPGAGLQQVFGSANVGDVFNAAGLANPAIDALITQVEAAETNDDLTTRVHALDRALRSLHFWVPQWYNANYLVAYYDQFGRPETLPPYALGEMDFWWYDAEKGEALRAAGALRR</sequence>
<accession>A0ABW4E4E6</accession>
<evidence type="ECO:0000259" key="5">
    <source>
        <dbReference type="Pfam" id="PF00496"/>
    </source>
</evidence>
<feature type="domain" description="Solute-binding protein family 5" evidence="5">
    <location>
        <begin position="125"/>
        <end position="508"/>
    </location>
</feature>
<dbReference type="PIRSF" id="PIRSF002741">
    <property type="entry name" value="MppA"/>
    <property type="match status" value="1"/>
</dbReference>
<feature type="signal peptide" evidence="4">
    <location>
        <begin position="1"/>
        <end position="21"/>
    </location>
</feature>
<dbReference type="CDD" id="cd08497">
    <property type="entry name" value="MbnE-like"/>
    <property type="match status" value="1"/>
</dbReference>
<evidence type="ECO:0000256" key="1">
    <source>
        <dbReference type="ARBA" id="ARBA00004418"/>
    </source>
</evidence>
<proteinExistence type="inferred from homology"/>
<evidence type="ECO:0000256" key="4">
    <source>
        <dbReference type="SAM" id="SignalP"/>
    </source>
</evidence>
<dbReference type="PANTHER" id="PTHR30290">
    <property type="entry name" value="PERIPLASMIC BINDING COMPONENT OF ABC TRANSPORTER"/>
    <property type="match status" value="1"/>
</dbReference>
<protein>
    <submittedName>
        <fullName evidence="6">Extracellular solute-binding protein</fullName>
    </submittedName>
</protein>
<dbReference type="SUPFAM" id="SSF53850">
    <property type="entry name" value="Periplasmic binding protein-like II"/>
    <property type="match status" value="1"/>
</dbReference>
<dbReference type="InterPro" id="IPR000914">
    <property type="entry name" value="SBP_5_dom"/>
</dbReference>
<evidence type="ECO:0000256" key="3">
    <source>
        <dbReference type="ARBA" id="ARBA00022729"/>
    </source>
</evidence>
<feature type="chain" id="PRO_5045339807" evidence="4">
    <location>
        <begin position="22"/>
        <end position="623"/>
    </location>
</feature>
<keyword evidence="3 4" id="KW-0732">Signal</keyword>
<dbReference type="Gene3D" id="3.10.105.10">
    <property type="entry name" value="Dipeptide-binding Protein, Domain 3"/>
    <property type="match status" value="1"/>
</dbReference>
<comment type="caution">
    <text evidence="6">The sequence shown here is derived from an EMBL/GenBank/DDBJ whole genome shotgun (WGS) entry which is preliminary data.</text>
</comment>